<proteinExistence type="predicted"/>
<evidence type="ECO:0000256" key="3">
    <source>
        <dbReference type="ARBA" id="ARBA00023155"/>
    </source>
</evidence>
<dbReference type="HOGENOM" id="CLU_049543_10_1_1"/>
<keyword evidence="2 5" id="KW-0238">DNA-binding</keyword>
<evidence type="ECO:0000256" key="4">
    <source>
        <dbReference type="ARBA" id="ARBA00023242"/>
    </source>
</evidence>
<dbReference type="EMBL" id="DS985256">
    <property type="protein sequence ID" value="EDV20928.1"/>
    <property type="molecule type" value="Genomic_DNA"/>
</dbReference>
<dbReference type="KEGG" id="tad:TRIADDRAFT_9178"/>
<feature type="domain" description="Homeobox" evidence="8">
    <location>
        <begin position="1"/>
        <end position="55"/>
    </location>
</feature>
<gene>
    <name evidence="9" type="ORF">TRIADDRAFT_9178</name>
</gene>
<dbReference type="InterPro" id="IPR001356">
    <property type="entry name" value="HD"/>
</dbReference>
<accession>B3S8Q5</accession>
<keyword evidence="3 5" id="KW-0371">Homeobox</keyword>
<dbReference type="InterPro" id="IPR050877">
    <property type="entry name" value="EMX-VAX-Noto_Homeobox_TFs"/>
</dbReference>
<dbReference type="PANTHER" id="PTHR24339:SF28">
    <property type="entry name" value="E5-RELATED"/>
    <property type="match status" value="1"/>
</dbReference>
<dbReference type="InterPro" id="IPR009057">
    <property type="entry name" value="Homeodomain-like_sf"/>
</dbReference>
<evidence type="ECO:0000256" key="2">
    <source>
        <dbReference type="ARBA" id="ARBA00023125"/>
    </source>
</evidence>
<dbReference type="PROSITE" id="PS50071">
    <property type="entry name" value="HOMEOBOX_2"/>
    <property type="match status" value="1"/>
</dbReference>
<dbReference type="Gene3D" id="1.10.10.60">
    <property type="entry name" value="Homeodomain-like"/>
    <property type="match status" value="1"/>
</dbReference>
<dbReference type="RefSeq" id="XP_002116572.1">
    <property type="nucleotide sequence ID" value="XM_002116536.1"/>
</dbReference>
<feature type="non-terminal residue" evidence="9">
    <location>
        <position position="55"/>
    </location>
</feature>
<evidence type="ECO:0000259" key="8">
    <source>
        <dbReference type="PROSITE" id="PS50071"/>
    </source>
</evidence>
<dbReference type="SMART" id="SM00389">
    <property type="entry name" value="HOX"/>
    <property type="match status" value="1"/>
</dbReference>
<evidence type="ECO:0000313" key="10">
    <source>
        <dbReference type="Proteomes" id="UP000009022"/>
    </source>
</evidence>
<dbReference type="PANTHER" id="PTHR24339">
    <property type="entry name" value="HOMEOBOX PROTEIN EMX-RELATED"/>
    <property type="match status" value="1"/>
</dbReference>
<evidence type="ECO:0000256" key="5">
    <source>
        <dbReference type="PROSITE-ProRule" id="PRU00108"/>
    </source>
</evidence>
<dbReference type="GO" id="GO:0005634">
    <property type="term" value="C:nucleus"/>
    <property type="evidence" value="ECO:0007669"/>
    <property type="project" value="UniProtKB-SubCell"/>
</dbReference>
<feature type="region of interest" description="Disordered" evidence="7">
    <location>
        <begin position="1"/>
        <end position="26"/>
    </location>
</feature>
<dbReference type="AlphaFoldDB" id="B3S8Q5"/>
<dbReference type="Proteomes" id="UP000009022">
    <property type="component" value="Unassembled WGS sequence"/>
</dbReference>
<name>B3S8Q5_TRIAD</name>
<protein>
    <recommendedName>
        <fullName evidence="8">Homeobox domain-containing protein</fullName>
    </recommendedName>
</protein>
<dbReference type="Pfam" id="PF00046">
    <property type="entry name" value="Homeodomain"/>
    <property type="match status" value="1"/>
</dbReference>
<comment type="subcellular location">
    <subcellularLocation>
        <location evidence="1 5 6">Nucleus</location>
    </subcellularLocation>
</comment>
<dbReference type="CTD" id="6757785"/>
<dbReference type="PhylomeDB" id="B3S8Q5"/>
<dbReference type="GO" id="GO:0003677">
    <property type="term" value="F:DNA binding"/>
    <property type="evidence" value="ECO:0007669"/>
    <property type="project" value="UniProtKB-UniRule"/>
</dbReference>
<keyword evidence="10" id="KW-1185">Reference proteome</keyword>
<dbReference type="OrthoDB" id="10066259at2759"/>
<keyword evidence="4 5" id="KW-0539">Nucleus</keyword>
<dbReference type="SUPFAM" id="SSF46689">
    <property type="entry name" value="Homeodomain-like"/>
    <property type="match status" value="1"/>
</dbReference>
<sequence>TKKRRTRTSFSPDQKRELTNRFESNPYIKSSERRALAAKLGLPDRVVKNYFQNRQ</sequence>
<organism evidence="9 10">
    <name type="scientific">Trichoplax adhaerens</name>
    <name type="common">Trichoplax reptans</name>
    <dbReference type="NCBI Taxonomy" id="10228"/>
    <lineage>
        <taxon>Eukaryota</taxon>
        <taxon>Metazoa</taxon>
        <taxon>Placozoa</taxon>
        <taxon>Uniplacotomia</taxon>
        <taxon>Trichoplacea</taxon>
        <taxon>Trichoplacidae</taxon>
        <taxon>Trichoplax</taxon>
    </lineage>
</organism>
<dbReference type="GeneID" id="6757785"/>
<dbReference type="CDD" id="cd00086">
    <property type="entry name" value="homeodomain"/>
    <property type="match status" value="1"/>
</dbReference>
<evidence type="ECO:0000313" key="9">
    <source>
        <dbReference type="EMBL" id="EDV20928.1"/>
    </source>
</evidence>
<reference evidence="9 10" key="1">
    <citation type="journal article" date="2008" name="Nature">
        <title>The Trichoplax genome and the nature of placozoans.</title>
        <authorList>
            <person name="Srivastava M."/>
            <person name="Begovic E."/>
            <person name="Chapman J."/>
            <person name="Putnam N.H."/>
            <person name="Hellsten U."/>
            <person name="Kawashima T."/>
            <person name="Kuo A."/>
            <person name="Mitros T."/>
            <person name="Salamov A."/>
            <person name="Carpenter M.L."/>
            <person name="Signorovitch A.Y."/>
            <person name="Moreno M.A."/>
            <person name="Kamm K."/>
            <person name="Grimwood J."/>
            <person name="Schmutz J."/>
            <person name="Shapiro H."/>
            <person name="Grigoriev I.V."/>
            <person name="Buss L.W."/>
            <person name="Schierwater B."/>
            <person name="Dellaporta S.L."/>
            <person name="Rokhsar D.S."/>
        </authorList>
    </citation>
    <scope>NUCLEOTIDE SEQUENCE [LARGE SCALE GENOMIC DNA]</scope>
    <source>
        <strain evidence="9 10">Grell-BS-1999</strain>
    </source>
</reference>
<evidence type="ECO:0000256" key="7">
    <source>
        <dbReference type="SAM" id="MobiDB-lite"/>
    </source>
</evidence>
<evidence type="ECO:0000256" key="6">
    <source>
        <dbReference type="RuleBase" id="RU000682"/>
    </source>
</evidence>
<feature type="non-terminal residue" evidence="9">
    <location>
        <position position="1"/>
    </location>
</feature>
<dbReference type="InParanoid" id="B3S8Q5"/>
<evidence type="ECO:0000256" key="1">
    <source>
        <dbReference type="ARBA" id="ARBA00004123"/>
    </source>
</evidence>